<evidence type="ECO:0000313" key="2">
    <source>
        <dbReference type="EMBL" id="PZD72451.1"/>
    </source>
</evidence>
<evidence type="ECO:0000313" key="3">
    <source>
        <dbReference type="Proteomes" id="UP000248857"/>
    </source>
</evidence>
<gene>
    <name evidence="2" type="primary">mqnB</name>
    <name evidence="2" type="ORF">C1752_03727</name>
</gene>
<dbReference type="Proteomes" id="UP000248857">
    <property type="component" value="Unassembled WGS sequence"/>
</dbReference>
<dbReference type="Gene3D" id="3.40.50.1580">
    <property type="entry name" value="Nucleoside phosphorylase domain"/>
    <property type="match status" value="1"/>
</dbReference>
<keyword evidence="2" id="KW-0378">Hydrolase</keyword>
<feature type="domain" description="Nucleoside phosphorylase" evidence="1">
    <location>
        <begin position="61"/>
        <end position="172"/>
    </location>
</feature>
<dbReference type="InterPro" id="IPR035994">
    <property type="entry name" value="Nucleoside_phosphorylase_sf"/>
</dbReference>
<sequence length="234" mass="25144">MTMQSRFLVPQGAEYQAVCRGLRGAVLCPEPVALPVGPGPVAAFLQDWCRTDPWASSPGAAVLMMGLCGSLRSDLGVGAPVIYQACLDGRATDVRRLPCDHLWTMRLKDGLVATEGVALTCDRIIHQSQEKQALADHYRADVVDMEGFAALDVLQQHNIPVAMLRVVSDDLHHDLPDLSSAISPEGKLQPLPMAVGMLRQPAGAIRLIRGSLKGLQVLEQLTRDLAKALAASEP</sequence>
<name>A0A2W1JUE6_9CYAN</name>
<dbReference type="GO" id="GO:0016798">
    <property type="term" value="F:hydrolase activity, acting on glycosyl bonds"/>
    <property type="evidence" value="ECO:0007669"/>
    <property type="project" value="UniProtKB-KW"/>
</dbReference>
<protein>
    <submittedName>
        <fullName evidence="2">Futalosine hydrolase</fullName>
        <ecNumber evidence="2">3.2.2.26</ecNumber>
    </submittedName>
</protein>
<comment type="caution">
    <text evidence="2">The sequence shown here is derived from an EMBL/GenBank/DDBJ whole genome shotgun (WGS) entry which is preliminary data.</text>
</comment>
<keyword evidence="3" id="KW-1185">Reference proteome</keyword>
<dbReference type="EMBL" id="PQWO01000010">
    <property type="protein sequence ID" value="PZD72451.1"/>
    <property type="molecule type" value="Genomic_DNA"/>
</dbReference>
<dbReference type="RefSeq" id="WP_110987122.1">
    <property type="nucleotide sequence ID" value="NZ_CAWNWM010000010.1"/>
</dbReference>
<dbReference type="SUPFAM" id="SSF53167">
    <property type="entry name" value="Purine and uridine phosphorylases"/>
    <property type="match status" value="1"/>
</dbReference>
<proteinExistence type="predicted"/>
<dbReference type="InterPro" id="IPR000845">
    <property type="entry name" value="Nucleoside_phosphorylase_d"/>
</dbReference>
<keyword evidence="2" id="KW-0326">Glycosidase</keyword>
<dbReference type="OrthoDB" id="529685at2"/>
<reference evidence="2 3" key="1">
    <citation type="journal article" date="2018" name="Sci. Rep.">
        <title>A novel species of the marine cyanobacterium Acaryochloris with a unique pigment content and lifestyle.</title>
        <authorList>
            <person name="Partensky F."/>
            <person name="Six C."/>
            <person name="Ratin M."/>
            <person name="Garczarek L."/>
            <person name="Vaulot D."/>
            <person name="Probert I."/>
            <person name="Calteau A."/>
            <person name="Gourvil P."/>
            <person name="Marie D."/>
            <person name="Grebert T."/>
            <person name="Bouchier C."/>
            <person name="Le Panse S."/>
            <person name="Gachenot M."/>
            <person name="Rodriguez F."/>
            <person name="Garrido J.L."/>
        </authorList>
    </citation>
    <scope>NUCLEOTIDE SEQUENCE [LARGE SCALE GENOMIC DNA]</scope>
    <source>
        <strain evidence="2 3">RCC1774</strain>
    </source>
</reference>
<accession>A0A2W1JUE6</accession>
<dbReference type="GO" id="GO:0009116">
    <property type="term" value="P:nucleoside metabolic process"/>
    <property type="evidence" value="ECO:0007669"/>
    <property type="project" value="InterPro"/>
</dbReference>
<dbReference type="Pfam" id="PF01048">
    <property type="entry name" value="PNP_UDP_1"/>
    <property type="match status" value="1"/>
</dbReference>
<evidence type="ECO:0000259" key="1">
    <source>
        <dbReference type="Pfam" id="PF01048"/>
    </source>
</evidence>
<dbReference type="AlphaFoldDB" id="A0A2W1JUE6"/>
<organism evidence="2 3">
    <name type="scientific">Acaryochloris thomasi RCC1774</name>
    <dbReference type="NCBI Taxonomy" id="1764569"/>
    <lineage>
        <taxon>Bacteria</taxon>
        <taxon>Bacillati</taxon>
        <taxon>Cyanobacteriota</taxon>
        <taxon>Cyanophyceae</taxon>
        <taxon>Acaryochloridales</taxon>
        <taxon>Acaryochloridaceae</taxon>
        <taxon>Acaryochloris</taxon>
        <taxon>Acaryochloris thomasi</taxon>
    </lineage>
</organism>
<dbReference type="EC" id="3.2.2.26" evidence="2"/>